<evidence type="ECO:0000256" key="2">
    <source>
        <dbReference type="ARBA" id="ARBA00022801"/>
    </source>
</evidence>
<keyword evidence="3" id="KW-0862">Zinc</keyword>
<feature type="domain" description="Glycoside hydrolase family 42 N-terminal" evidence="5">
    <location>
        <begin position="8"/>
        <end position="86"/>
    </location>
</feature>
<proteinExistence type="predicted"/>
<sequence length="92" mass="10806">MTFPFGVDYYPEHWPEARWATDAQMMREIGINTVRLAEFAWSRLEPHEGRFDFTWLDRAIDLLAKHDIRVILGTPTASAPPWVMNKDKTLFL</sequence>
<dbReference type="GO" id="GO:0004565">
    <property type="term" value="F:beta-galactosidase activity"/>
    <property type="evidence" value="ECO:0007669"/>
    <property type="project" value="UniProtKB-EC"/>
</dbReference>
<feature type="non-terminal residue" evidence="6">
    <location>
        <position position="92"/>
    </location>
</feature>
<dbReference type="InterPro" id="IPR003476">
    <property type="entry name" value="Glyco_hydro_42"/>
</dbReference>
<evidence type="ECO:0000313" key="6">
    <source>
        <dbReference type="EMBL" id="CAA9367249.1"/>
    </source>
</evidence>
<dbReference type="GO" id="GO:0005975">
    <property type="term" value="P:carbohydrate metabolic process"/>
    <property type="evidence" value="ECO:0007669"/>
    <property type="project" value="InterPro"/>
</dbReference>
<dbReference type="PANTHER" id="PTHR36447">
    <property type="entry name" value="BETA-GALACTOSIDASE GANA"/>
    <property type="match status" value="1"/>
</dbReference>
<keyword evidence="4 6" id="KW-0326">Glycosidase</keyword>
<keyword evidence="1" id="KW-0479">Metal-binding</keyword>
<evidence type="ECO:0000259" key="5">
    <source>
        <dbReference type="Pfam" id="PF02449"/>
    </source>
</evidence>
<organism evidence="6">
    <name type="scientific">uncultured Chloroflexia bacterium</name>
    <dbReference type="NCBI Taxonomy" id="1672391"/>
    <lineage>
        <taxon>Bacteria</taxon>
        <taxon>Bacillati</taxon>
        <taxon>Chloroflexota</taxon>
        <taxon>Chloroflexia</taxon>
        <taxon>environmental samples</taxon>
    </lineage>
</organism>
<dbReference type="PANTHER" id="PTHR36447:SF2">
    <property type="entry name" value="BETA-GALACTOSIDASE YESZ"/>
    <property type="match status" value="1"/>
</dbReference>
<gene>
    <name evidence="6" type="ORF">AVDCRST_MAG93-8073</name>
</gene>
<dbReference type="SUPFAM" id="SSF51445">
    <property type="entry name" value="(Trans)glycosidases"/>
    <property type="match status" value="1"/>
</dbReference>
<reference evidence="6" key="1">
    <citation type="submission" date="2020-02" db="EMBL/GenBank/DDBJ databases">
        <authorList>
            <person name="Meier V. D."/>
        </authorList>
    </citation>
    <scope>NUCLEOTIDE SEQUENCE</scope>
    <source>
        <strain evidence="6">AVDCRST_MAG93</strain>
    </source>
</reference>
<dbReference type="Gene3D" id="3.20.20.80">
    <property type="entry name" value="Glycosidases"/>
    <property type="match status" value="1"/>
</dbReference>
<name>A0A6J4MS00_9CHLR</name>
<dbReference type="GO" id="GO:0046872">
    <property type="term" value="F:metal ion binding"/>
    <property type="evidence" value="ECO:0007669"/>
    <property type="project" value="UniProtKB-KW"/>
</dbReference>
<dbReference type="InterPro" id="IPR017853">
    <property type="entry name" value="GH"/>
</dbReference>
<dbReference type="AlphaFoldDB" id="A0A6J4MS00"/>
<dbReference type="InterPro" id="IPR013529">
    <property type="entry name" value="Glyco_hydro_42_N"/>
</dbReference>
<dbReference type="GO" id="GO:0009341">
    <property type="term" value="C:beta-galactosidase complex"/>
    <property type="evidence" value="ECO:0007669"/>
    <property type="project" value="InterPro"/>
</dbReference>
<evidence type="ECO:0000256" key="4">
    <source>
        <dbReference type="ARBA" id="ARBA00023295"/>
    </source>
</evidence>
<dbReference type="EC" id="3.2.1.23" evidence="6"/>
<accession>A0A6J4MS00</accession>
<dbReference type="EMBL" id="CADCTR010002722">
    <property type="protein sequence ID" value="CAA9367249.1"/>
    <property type="molecule type" value="Genomic_DNA"/>
</dbReference>
<evidence type="ECO:0000256" key="1">
    <source>
        <dbReference type="ARBA" id="ARBA00022723"/>
    </source>
</evidence>
<protein>
    <submittedName>
        <fullName evidence="6">GH42</fullName>
        <ecNumber evidence="6">3.2.1.23</ecNumber>
    </submittedName>
</protein>
<keyword evidence="2 6" id="KW-0378">Hydrolase</keyword>
<dbReference type="Pfam" id="PF02449">
    <property type="entry name" value="Glyco_hydro_42"/>
    <property type="match status" value="1"/>
</dbReference>
<evidence type="ECO:0000256" key="3">
    <source>
        <dbReference type="ARBA" id="ARBA00022833"/>
    </source>
</evidence>